<evidence type="ECO:0000313" key="2">
    <source>
        <dbReference type="Proteomes" id="UP001055091"/>
    </source>
</evidence>
<dbReference type="Proteomes" id="UP001055091">
    <property type="component" value="Unassembled WGS sequence"/>
</dbReference>
<gene>
    <name evidence="1" type="ORF">CE91St55_13880</name>
</gene>
<dbReference type="EMBL" id="BQNJ01000001">
    <property type="protein sequence ID" value="GKG99406.1"/>
    <property type="molecule type" value="Genomic_DNA"/>
</dbReference>
<dbReference type="AlphaFoldDB" id="A0A413WR18"/>
<protein>
    <submittedName>
        <fullName evidence="1">Uncharacterized protein</fullName>
    </submittedName>
</protein>
<name>A0A413WR18_9FIRM</name>
<comment type="caution">
    <text evidence="1">The sequence shown here is derived from an EMBL/GenBank/DDBJ whole genome shotgun (WGS) entry which is preliminary data.</text>
</comment>
<organism evidence="1 2">
    <name type="scientific">Hungatella hathewayi</name>
    <dbReference type="NCBI Taxonomy" id="154046"/>
    <lineage>
        <taxon>Bacteria</taxon>
        <taxon>Bacillati</taxon>
        <taxon>Bacillota</taxon>
        <taxon>Clostridia</taxon>
        <taxon>Lachnospirales</taxon>
        <taxon>Lachnospiraceae</taxon>
        <taxon>Hungatella</taxon>
    </lineage>
</organism>
<dbReference type="RefSeq" id="WP_118078063.1">
    <property type="nucleotide sequence ID" value="NZ_BQNJ01000001.1"/>
</dbReference>
<proteinExistence type="predicted"/>
<evidence type="ECO:0000313" key="1">
    <source>
        <dbReference type="EMBL" id="GKG99406.1"/>
    </source>
</evidence>
<reference evidence="1" key="1">
    <citation type="submission" date="2022-01" db="EMBL/GenBank/DDBJ databases">
        <title>Novel bile acid biosynthetic pathways are enriched in the microbiome of centenarians.</title>
        <authorList>
            <person name="Sato Y."/>
            <person name="Atarashi K."/>
            <person name="Plichta R.D."/>
            <person name="Arai Y."/>
            <person name="Sasajima S."/>
            <person name="Kearney M.S."/>
            <person name="Suda W."/>
            <person name="Takeshita K."/>
            <person name="Sasaki T."/>
            <person name="Okamoto S."/>
            <person name="Skelly N.A."/>
            <person name="Okamura Y."/>
            <person name="Vlamakis H."/>
            <person name="Li Y."/>
            <person name="Tanoue T."/>
            <person name="Takei H."/>
            <person name="Nittono H."/>
            <person name="Narushima S."/>
            <person name="Irie J."/>
            <person name="Itoh H."/>
            <person name="Moriya K."/>
            <person name="Sugiura Y."/>
            <person name="Suematsu M."/>
            <person name="Moritoki N."/>
            <person name="Shibata S."/>
            <person name="Littman R.D."/>
            <person name="Fischbach A.M."/>
            <person name="Uwamino Y."/>
            <person name="Inoue T."/>
            <person name="Honda A."/>
            <person name="Hattori M."/>
            <person name="Murai T."/>
            <person name="Xavier J.R."/>
            <person name="Hirose N."/>
            <person name="Honda K."/>
        </authorList>
    </citation>
    <scope>NUCLEOTIDE SEQUENCE</scope>
    <source>
        <strain evidence="1">CE91-St55</strain>
    </source>
</reference>
<accession>A0A413WR18</accession>
<sequence length="102" mass="11756">MKRVNAEETYFNSMSDTVIVLCSNENIAEEGLKHIILEPEWKKYEPDDSPVEYLTLADISEQFQGHSCLMVIAESPLEGHVYRYNNYDEKEWVEVGTTCGYA</sequence>